<protein>
    <submittedName>
        <fullName evidence="2">Uncharacterized protein DUF3325</fullName>
    </submittedName>
</protein>
<proteinExistence type="predicted"/>
<gene>
    <name evidence="2" type="ORF">DFR41_10497</name>
</gene>
<comment type="caution">
    <text evidence="2">The sequence shown here is derived from an EMBL/GenBank/DDBJ whole genome shotgun (WGS) entry which is preliminary data.</text>
</comment>
<dbReference type="EMBL" id="QQAV01000004">
    <property type="protein sequence ID" value="RDI25043.1"/>
    <property type="molecule type" value="Genomic_DNA"/>
</dbReference>
<keyword evidence="1" id="KW-1133">Transmembrane helix</keyword>
<evidence type="ECO:0000256" key="1">
    <source>
        <dbReference type="SAM" id="Phobius"/>
    </source>
</evidence>
<name>A0A370FGG0_9BURK</name>
<keyword evidence="1" id="KW-0472">Membrane</keyword>
<dbReference type="RefSeq" id="WP_114802928.1">
    <property type="nucleotide sequence ID" value="NZ_QQAV01000004.1"/>
</dbReference>
<sequence>MHALVTALLLAGFALLAAAMERHQDDLFGRPLPARLTALLRLGGSAALLLGLAAAVQAWGWAVGLVVGCGHLSVAAGAVVLALVAWNRRHGR</sequence>
<dbReference type="AlphaFoldDB" id="A0A370FGG0"/>
<dbReference type="Proteomes" id="UP000255265">
    <property type="component" value="Unassembled WGS sequence"/>
</dbReference>
<organism evidence="2 3">
    <name type="scientific">Pseudacidovorax intermedius</name>
    <dbReference type="NCBI Taxonomy" id="433924"/>
    <lineage>
        <taxon>Bacteria</taxon>
        <taxon>Pseudomonadati</taxon>
        <taxon>Pseudomonadota</taxon>
        <taxon>Betaproteobacteria</taxon>
        <taxon>Burkholderiales</taxon>
        <taxon>Comamonadaceae</taxon>
        <taxon>Pseudacidovorax</taxon>
    </lineage>
</organism>
<keyword evidence="1" id="KW-0812">Transmembrane</keyword>
<feature type="transmembrane region" description="Helical" evidence="1">
    <location>
        <begin position="58"/>
        <end position="86"/>
    </location>
</feature>
<evidence type="ECO:0000313" key="3">
    <source>
        <dbReference type="Proteomes" id="UP000255265"/>
    </source>
</evidence>
<accession>A0A370FGG0</accession>
<evidence type="ECO:0000313" key="2">
    <source>
        <dbReference type="EMBL" id="RDI25043.1"/>
    </source>
</evidence>
<dbReference type="InterPro" id="IPR021762">
    <property type="entry name" value="DUF3325"/>
</dbReference>
<dbReference type="Pfam" id="PF11804">
    <property type="entry name" value="DUF3325"/>
    <property type="match status" value="1"/>
</dbReference>
<keyword evidence="3" id="KW-1185">Reference proteome</keyword>
<reference evidence="2 3" key="1">
    <citation type="submission" date="2018-07" db="EMBL/GenBank/DDBJ databases">
        <title>Genomic Encyclopedia of Type Strains, Phase IV (KMG-IV): sequencing the most valuable type-strain genomes for metagenomic binning, comparative biology and taxonomic classification.</title>
        <authorList>
            <person name="Goeker M."/>
        </authorList>
    </citation>
    <scope>NUCLEOTIDE SEQUENCE [LARGE SCALE GENOMIC DNA]</scope>
    <source>
        <strain evidence="2 3">DSM 21352</strain>
    </source>
</reference>